<organism evidence="1 2">
    <name type="scientific">Streptomyces tibetensis</name>
    <dbReference type="NCBI Taxonomy" id="2382123"/>
    <lineage>
        <taxon>Bacteria</taxon>
        <taxon>Bacillati</taxon>
        <taxon>Actinomycetota</taxon>
        <taxon>Actinomycetes</taxon>
        <taxon>Kitasatosporales</taxon>
        <taxon>Streptomycetaceae</taxon>
        <taxon>Streptomyces</taxon>
    </lineage>
</organism>
<dbReference type="Proteomes" id="UP001601422">
    <property type="component" value="Unassembled WGS sequence"/>
</dbReference>
<dbReference type="RefSeq" id="WP_389835456.1">
    <property type="nucleotide sequence ID" value="NZ_JBIAJP010000021.1"/>
</dbReference>
<sequence>MSADRLPGALLPLLYLFALLVVSAAGLVWVVCQERRDPSAYSRRPEVLESWRAMSSAEQEAHDTAVLDAAEAAELAAGEAAERAVEDAARSGSLYR</sequence>
<evidence type="ECO:0000313" key="2">
    <source>
        <dbReference type="Proteomes" id="UP001601422"/>
    </source>
</evidence>
<accession>A0ABW6N8C1</accession>
<name>A0ABW6N8C1_9ACTN</name>
<dbReference type="EMBL" id="JBIAJP010000021">
    <property type="protein sequence ID" value="MFF0009549.1"/>
    <property type="molecule type" value="Genomic_DNA"/>
</dbReference>
<proteinExistence type="predicted"/>
<keyword evidence="2" id="KW-1185">Reference proteome</keyword>
<evidence type="ECO:0000313" key="1">
    <source>
        <dbReference type="EMBL" id="MFF0009549.1"/>
    </source>
</evidence>
<reference evidence="1 2" key="1">
    <citation type="submission" date="2024-10" db="EMBL/GenBank/DDBJ databases">
        <title>The Natural Products Discovery Center: Release of the First 8490 Sequenced Strains for Exploring Actinobacteria Biosynthetic Diversity.</title>
        <authorList>
            <person name="Kalkreuter E."/>
            <person name="Kautsar S.A."/>
            <person name="Yang D."/>
            <person name="Bader C.D."/>
            <person name="Teijaro C.N."/>
            <person name="Fluegel L."/>
            <person name="Davis C.M."/>
            <person name="Simpson J.R."/>
            <person name="Lauterbach L."/>
            <person name="Steele A.D."/>
            <person name="Gui C."/>
            <person name="Meng S."/>
            <person name="Li G."/>
            <person name="Viehrig K."/>
            <person name="Ye F."/>
            <person name="Su P."/>
            <person name="Kiefer A.F."/>
            <person name="Nichols A."/>
            <person name="Cepeda A.J."/>
            <person name="Yan W."/>
            <person name="Fan B."/>
            <person name="Jiang Y."/>
            <person name="Adhikari A."/>
            <person name="Zheng C.-J."/>
            <person name="Schuster L."/>
            <person name="Cowan T.M."/>
            <person name="Smanski M.J."/>
            <person name="Chevrette M.G."/>
            <person name="De Carvalho L.P.S."/>
            <person name="Shen B."/>
        </authorList>
    </citation>
    <scope>NUCLEOTIDE SEQUENCE [LARGE SCALE GENOMIC DNA]</scope>
    <source>
        <strain evidence="1 2">NPDC005497</strain>
    </source>
</reference>
<evidence type="ECO:0008006" key="3">
    <source>
        <dbReference type="Google" id="ProtNLM"/>
    </source>
</evidence>
<gene>
    <name evidence="1" type="ORF">ACFYQT_39845</name>
</gene>
<protein>
    <recommendedName>
        <fullName evidence="3">Secreted protein</fullName>
    </recommendedName>
</protein>
<comment type="caution">
    <text evidence="1">The sequence shown here is derived from an EMBL/GenBank/DDBJ whole genome shotgun (WGS) entry which is preliminary data.</text>
</comment>